<protein>
    <submittedName>
        <fullName evidence="1">Uncharacterized protein</fullName>
    </submittedName>
</protein>
<organism evidence="1">
    <name type="scientific">Pectinophora gossypiella</name>
    <name type="common">Cotton pink bollworm</name>
    <name type="synonym">Depressaria gossypiella</name>
    <dbReference type="NCBI Taxonomy" id="13191"/>
    <lineage>
        <taxon>Eukaryota</taxon>
        <taxon>Metazoa</taxon>
        <taxon>Ecdysozoa</taxon>
        <taxon>Arthropoda</taxon>
        <taxon>Hexapoda</taxon>
        <taxon>Insecta</taxon>
        <taxon>Pterygota</taxon>
        <taxon>Neoptera</taxon>
        <taxon>Endopterygota</taxon>
        <taxon>Lepidoptera</taxon>
        <taxon>Glossata</taxon>
        <taxon>Ditrysia</taxon>
        <taxon>Gelechioidea</taxon>
        <taxon>Gelechiidae</taxon>
        <taxon>Apatetrinae</taxon>
        <taxon>Pectinophora</taxon>
    </lineage>
</organism>
<name>A0A1E1W7E8_PECGO</name>
<accession>A0A1E1W7E8</accession>
<dbReference type="EMBL" id="GDQN01008175">
    <property type="protein sequence ID" value="JAT82879.1"/>
    <property type="molecule type" value="Transcribed_RNA"/>
</dbReference>
<gene>
    <name evidence="1" type="ORF">g.16407</name>
</gene>
<proteinExistence type="predicted"/>
<reference evidence="1" key="1">
    <citation type="submission" date="2015-09" db="EMBL/GenBank/DDBJ databases">
        <title>De novo assembly of Pectinophora gossypiella (Pink Bollworm) gut transcriptome.</title>
        <authorList>
            <person name="Tassone E.E."/>
        </authorList>
    </citation>
    <scope>NUCLEOTIDE SEQUENCE</scope>
</reference>
<dbReference type="AlphaFoldDB" id="A0A1E1W7E8"/>
<sequence>PDLSTNPDLQNQIQELIILLDKVKNPETADYDELYTVQISSEEIQTKDPVSLIVETFQKLCEHPEKKNTLISLLRSMINHDDTRTNNVKRLPYLIKMLKISPQDFREVKIEDL</sequence>
<feature type="non-terminal residue" evidence="1">
    <location>
        <position position="113"/>
    </location>
</feature>
<evidence type="ECO:0000313" key="1">
    <source>
        <dbReference type="EMBL" id="JAT82879.1"/>
    </source>
</evidence>
<feature type="non-terminal residue" evidence="1">
    <location>
        <position position="1"/>
    </location>
</feature>